<dbReference type="PANTHER" id="PTHR30441">
    <property type="entry name" value="DUF748 DOMAIN-CONTAINING PROTEIN"/>
    <property type="match status" value="1"/>
</dbReference>
<dbReference type="PANTHER" id="PTHR30441:SF4">
    <property type="entry name" value="PROTEIN ASMA"/>
    <property type="match status" value="1"/>
</dbReference>
<name>A0A423PWY7_9GAMM</name>
<dbReference type="GO" id="GO:0090313">
    <property type="term" value="P:regulation of protein targeting to membrane"/>
    <property type="evidence" value="ECO:0007669"/>
    <property type="project" value="TreeGrafter"/>
</dbReference>
<sequence length="668" mass="71975">MKRWHRWALGVVAAVGLAGAATLTWLYVSFDPGAYRSRIEALATEAVGRQVRIQGPIELNLLPFPAVVLKTIEIDNPGDIGARQLARIKRVDVSPRPLSLMAGKLAVGTVTISGLEMMLARNRDGQNNWQGIIDALAAGPGQALGAPNAAVRSGVATSELPLSSMSVSALEINDARIRYVDGVRDRTWQWRGGRVQTGRMTDGSPFRLEITGRLRRADSAVRAEVYLMTRVEPHLADRFYRFSRLNLNLLIDGNSVPGGMQEASISASGEADFAAGRYSLSDFLLQSGGLAVAGKIDGKDLNGHTHYNGRLTIKPFSPRSVLQQLRIRPPLIRDTAALGHAGFDAQFEGNEQHVRFKQIAAQLDESHLTGSASIAQFGDPLVRFDLQLDRLDADHYLPPVDKSGAAVSVEDTAGDDDHALDQLWPALDRSRFHGTLRVDYLDAAGLRLADAEASLSARPNEARIERLTAAAYNGRLAASARIQRRDQSTIYSLDTQLRHIAIGALLSDLVGDQRLTGLADIDARVTTRGETDAQRLGALDGTLSASLTDGRLAGYDLDGAIKRLSGAEATGQSSTSVTPIKALAATAVFEQGTARTTQMAWQNTRFHGEGKGRYVLDGDTLDYRFRITPRKSAQPPILIRLKGPLGAPTPNLSVIKAPDNAQSADAGS</sequence>
<dbReference type="EMBL" id="AYKG01000012">
    <property type="protein sequence ID" value="ROO30127.1"/>
    <property type="molecule type" value="Genomic_DNA"/>
</dbReference>
<feature type="domain" description="AsmA" evidence="2">
    <location>
        <begin position="23"/>
        <end position="598"/>
    </location>
</feature>
<dbReference type="InterPro" id="IPR052894">
    <property type="entry name" value="AsmA-related"/>
</dbReference>
<keyword evidence="1" id="KW-0812">Transmembrane</keyword>
<evidence type="ECO:0000259" key="2">
    <source>
        <dbReference type="Pfam" id="PF05170"/>
    </source>
</evidence>
<dbReference type="GO" id="GO:0005886">
    <property type="term" value="C:plasma membrane"/>
    <property type="evidence" value="ECO:0007669"/>
    <property type="project" value="TreeGrafter"/>
</dbReference>
<proteinExistence type="predicted"/>
<evidence type="ECO:0000256" key="1">
    <source>
        <dbReference type="SAM" id="Phobius"/>
    </source>
</evidence>
<evidence type="ECO:0000313" key="3">
    <source>
        <dbReference type="EMBL" id="ROO30127.1"/>
    </source>
</evidence>
<dbReference type="AlphaFoldDB" id="A0A423PWY7"/>
<protein>
    <recommendedName>
        <fullName evidence="2">AsmA domain-containing protein</fullName>
    </recommendedName>
</protein>
<accession>A0A423PWY7</accession>
<dbReference type="Proteomes" id="UP000285310">
    <property type="component" value="Unassembled WGS sequence"/>
</dbReference>
<feature type="transmembrane region" description="Helical" evidence="1">
    <location>
        <begin position="7"/>
        <end position="28"/>
    </location>
</feature>
<keyword evidence="4" id="KW-1185">Reference proteome</keyword>
<dbReference type="RefSeq" id="WP_184999754.1">
    <property type="nucleotide sequence ID" value="NZ_AYKG01000012.1"/>
</dbReference>
<organism evidence="3 4">
    <name type="scientific">Salinisphaera japonica YTM-1</name>
    <dbReference type="NCBI Taxonomy" id="1209778"/>
    <lineage>
        <taxon>Bacteria</taxon>
        <taxon>Pseudomonadati</taxon>
        <taxon>Pseudomonadota</taxon>
        <taxon>Gammaproteobacteria</taxon>
        <taxon>Salinisphaerales</taxon>
        <taxon>Salinisphaeraceae</taxon>
        <taxon>Salinisphaera</taxon>
    </lineage>
</organism>
<evidence type="ECO:0000313" key="4">
    <source>
        <dbReference type="Proteomes" id="UP000285310"/>
    </source>
</evidence>
<dbReference type="Pfam" id="PF05170">
    <property type="entry name" value="AsmA"/>
    <property type="match status" value="1"/>
</dbReference>
<gene>
    <name evidence="3" type="ORF">SAJA_05220</name>
</gene>
<comment type="caution">
    <text evidence="3">The sequence shown here is derived from an EMBL/GenBank/DDBJ whole genome shotgun (WGS) entry which is preliminary data.</text>
</comment>
<dbReference type="InterPro" id="IPR007844">
    <property type="entry name" value="AsmA"/>
</dbReference>
<dbReference type="InParanoid" id="A0A423PWY7"/>
<reference evidence="3 4" key="1">
    <citation type="submission" date="2013-10" db="EMBL/GenBank/DDBJ databases">
        <title>Salinisphaera japonica YTM-1 Genome Sequencing.</title>
        <authorList>
            <person name="Lai Q."/>
            <person name="Li C."/>
            <person name="Shao Z."/>
        </authorList>
    </citation>
    <scope>NUCLEOTIDE SEQUENCE [LARGE SCALE GENOMIC DNA]</scope>
    <source>
        <strain evidence="3 4">YTM-1</strain>
    </source>
</reference>
<keyword evidence="1" id="KW-1133">Transmembrane helix</keyword>
<keyword evidence="1" id="KW-0472">Membrane</keyword>